<dbReference type="Pfam" id="PF07727">
    <property type="entry name" value="RVT_2"/>
    <property type="match status" value="1"/>
</dbReference>
<evidence type="ECO:0000256" key="1">
    <source>
        <dbReference type="ARBA" id="ARBA00022750"/>
    </source>
</evidence>
<evidence type="ECO:0000313" key="4">
    <source>
        <dbReference type="EMBL" id="SBR37851.1"/>
    </source>
</evidence>
<dbReference type="Pfam" id="PF00665">
    <property type="entry name" value="rve"/>
    <property type="match status" value="1"/>
</dbReference>
<feature type="region of interest" description="Disordered" evidence="2">
    <location>
        <begin position="497"/>
        <end position="574"/>
    </location>
</feature>
<evidence type="ECO:0000256" key="2">
    <source>
        <dbReference type="SAM" id="MobiDB-lite"/>
    </source>
</evidence>
<dbReference type="PANTHER" id="PTHR11439">
    <property type="entry name" value="GAG-POL-RELATED RETROTRANSPOSON"/>
    <property type="match status" value="1"/>
</dbReference>
<gene>
    <name evidence="4" type="primary">CNBPA</name>
</gene>
<dbReference type="InterPro" id="IPR001584">
    <property type="entry name" value="Integrase_cat-core"/>
</dbReference>
<reference evidence="4" key="1">
    <citation type="submission" date="2016-05" db="EMBL/GenBank/DDBJ databases">
        <authorList>
            <person name="Lavstsen T."/>
            <person name="Jespersen J.S."/>
        </authorList>
    </citation>
    <scope>NUCLEOTIDE SEQUENCE</scope>
    <source>
        <tissue evidence="4">Brain</tissue>
    </source>
</reference>
<evidence type="ECO:0000259" key="3">
    <source>
        <dbReference type="PROSITE" id="PS50994"/>
    </source>
</evidence>
<proteinExistence type="predicted"/>
<feature type="non-terminal residue" evidence="4">
    <location>
        <position position="1"/>
    </location>
</feature>
<dbReference type="GO" id="GO:0015074">
    <property type="term" value="P:DNA integration"/>
    <property type="evidence" value="ECO:0007669"/>
    <property type="project" value="InterPro"/>
</dbReference>
<dbReference type="SUPFAM" id="SSF53098">
    <property type="entry name" value="Ribonuclease H-like"/>
    <property type="match status" value="1"/>
</dbReference>
<dbReference type="PROSITE" id="PS50994">
    <property type="entry name" value="INTEGRASE"/>
    <property type="match status" value="1"/>
</dbReference>
<organism evidence="4">
    <name type="scientific">Nothobranchius pienaari</name>
    <dbReference type="NCBI Taxonomy" id="704102"/>
    <lineage>
        <taxon>Eukaryota</taxon>
        <taxon>Metazoa</taxon>
        <taxon>Chordata</taxon>
        <taxon>Craniata</taxon>
        <taxon>Vertebrata</taxon>
        <taxon>Euteleostomi</taxon>
        <taxon>Actinopterygii</taxon>
        <taxon>Neopterygii</taxon>
        <taxon>Teleostei</taxon>
        <taxon>Neoteleostei</taxon>
        <taxon>Acanthomorphata</taxon>
        <taxon>Ovalentaria</taxon>
        <taxon>Atherinomorphae</taxon>
        <taxon>Cyprinodontiformes</taxon>
        <taxon>Nothobranchiidae</taxon>
        <taxon>Nothobranchius</taxon>
    </lineage>
</organism>
<dbReference type="Pfam" id="PF25597">
    <property type="entry name" value="SH3_retrovirus"/>
    <property type="match status" value="1"/>
</dbReference>
<name>A0A1A8L0C2_9TELE</name>
<keyword evidence="1" id="KW-0378">Hydrolase</keyword>
<dbReference type="InterPro" id="IPR057670">
    <property type="entry name" value="SH3_retrovirus"/>
</dbReference>
<dbReference type="GO" id="GO:0003676">
    <property type="term" value="F:nucleic acid binding"/>
    <property type="evidence" value="ECO:0007669"/>
    <property type="project" value="InterPro"/>
</dbReference>
<protein>
    <submittedName>
        <fullName evidence="4">CCHC-type zinc finger, nucleic acid binding protein a</fullName>
    </submittedName>
</protein>
<dbReference type="GO" id="GO:0004190">
    <property type="term" value="F:aspartic-type endopeptidase activity"/>
    <property type="evidence" value="ECO:0007669"/>
    <property type="project" value="UniProtKB-KW"/>
</dbReference>
<dbReference type="InterPro" id="IPR013103">
    <property type="entry name" value="RVT_2"/>
</dbReference>
<dbReference type="Pfam" id="PF22936">
    <property type="entry name" value="Pol_BBD"/>
    <property type="match status" value="1"/>
</dbReference>
<dbReference type="AlphaFoldDB" id="A0A1A8L0C2"/>
<feature type="compositionally biased region" description="Polar residues" evidence="2">
    <location>
        <begin position="512"/>
        <end position="523"/>
    </location>
</feature>
<keyword evidence="1" id="KW-0645">Protease</keyword>
<dbReference type="InterPro" id="IPR012337">
    <property type="entry name" value="RNaseH-like_sf"/>
</dbReference>
<dbReference type="Pfam" id="PF13976">
    <property type="entry name" value="gag_pre-integrs"/>
    <property type="match status" value="1"/>
</dbReference>
<feature type="compositionally biased region" description="Basic and acidic residues" evidence="2">
    <location>
        <begin position="548"/>
        <end position="571"/>
    </location>
</feature>
<dbReference type="SUPFAM" id="SSF56672">
    <property type="entry name" value="DNA/RNA polymerases"/>
    <property type="match status" value="1"/>
</dbReference>
<keyword evidence="1" id="KW-0064">Aspartyl protease</keyword>
<dbReference type="InterPro" id="IPR025724">
    <property type="entry name" value="GAG-pre-integrase_dom"/>
</dbReference>
<sequence length="1114" mass="126693">KGHRAKTCRRKTWCGHCRSSTHCEATCRRRAKQDGGKKVAEESGRGHAAKEEDYVFRVEDADIGGQQPAHNLKERGLLVDTGATSHIINDMTRFKSFDDTFSPETHCVELADGTLCRGIAQRRGNAEVILVDDTGQQRKATLRGALFIPSYPQNIFSVKSATALGATVTFKQGQDMLTHKDGTNFNIHVHDKLYYLETDVDANDKCSTCHDMQAWHEILGHCNYQDILKLQDVVEGMQIKGGTDETKQECEVCIQGKFTQTRNRDPDKRARAPLQMVHTDLAGPIATESINGYKYVQSFTDDYSNAIFVYFLKTKTDAVQATEKFLADVAPYGNVKCLRSDNGTEFTCGEFQALLRKNGIRHETSAPYSPHQNGTAERGWRTLFEMGRCMLIESQLPKSLWNYAVQTAAITRNRCFNRRTGKTPYQMLTDKKPNVSKMQKFGTACFAYRQHRGKLDPECSQGFFVGYDKNSPAYLVYHPDTETVQKHRLVKFMRKENVERETQTDETEINEDYTSVEQPMTDTNSDEDEQNEGVHETTSDKNVQNDIPDEHEPKVSDAEKEGPDFRRNPTREKRKPSYLKDFITDHCGSDEVYTTIDYCYRAVCGIPNTFEEAMGSVNSKKWVKAMDEEVKSLKQNNTFILTTLPKGKKTVGGKWVYSVKSDSEGQDRYKARFVAQGFSQKMGIDYGETFSPTANLTSIRVLLQKAAQENLLLNQMDVKTAYLHAPIDYEIYVDQPKGYEEGKGLVCKLKKSLYGLKQSGRNWNKILHDNLTVNNFKQNPADHCVYTKETEQGKIVLIIWVDDLIIAASNEKDMEGVKNMLSTRFKMKDLGRLEHFLGIDFTQSDGCVTMSQETYVDKILTRFNMENCKPRETPCEQKLSYTGDATRMEDVKMYREAVGSLIYLVTCTRPDLSFVVSKLSQHLQEPTEEQWITVKHVLRYLKGTKGKQLCFRRNSENLGLIAYSDADWAGDKNDRRSTSGYCVSLCNNSSLISWKTKKQPTVALSTCEAEYIALASTMQECIYLEQLLRGIDNYKYTQTVVYEDNQGTIALANNPVSRQRCKHVDIKYHFVRSIVNERKMSLLYCTTEEMAADIMTKPVSRLKLGKFAGIMFGV</sequence>
<feature type="domain" description="Integrase catalytic" evidence="3">
    <location>
        <begin position="269"/>
        <end position="432"/>
    </location>
</feature>
<dbReference type="CDD" id="cd09272">
    <property type="entry name" value="RNase_HI_RT_Ty1"/>
    <property type="match status" value="1"/>
</dbReference>
<dbReference type="InterPro" id="IPR036397">
    <property type="entry name" value="RNaseH_sf"/>
</dbReference>
<accession>A0A1A8L0C2</accession>
<dbReference type="InterPro" id="IPR043502">
    <property type="entry name" value="DNA/RNA_pol_sf"/>
</dbReference>
<dbReference type="PANTHER" id="PTHR11439:SF483">
    <property type="entry name" value="PEPTIDE SYNTHASE GLIP-LIKE, PUTATIVE (AFU_ORTHOLOGUE AFUA_3G12920)-RELATED"/>
    <property type="match status" value="1"/>
</dbReference>
<dbReference type="Gene3D" id="3.30.420.10">
    <property type="entry name" value="Ribonuclease H-like superfamily/Ribonuclease H"/>
    <property type="match status" value="1"/>
</dbReference>
<dbReference type="EMBL" id="HAEF01000469">
    <property type="protein sequence ID" value="SBR37851.1"/>
    <property type="molecule type" value="Transcribed_RNA"/>
</dbReference>
<dbReference type="InterPro" id="IPR054722">
    <property type="entry name" value="PolX-like_BBD"/>
</dbReference>
<reference evidence="4" key="2">
    <citation type="submission" date="2016-06" db="EMBL/GenBank/DDBJ databases">
        <title>The genome of a short-lived fish provides insights into sex chromosome evolution and the genetic control of aging.</title>
        <authorList>
            <person name="Reichwald K."/>
            <person name="Felder M."/>
            <person name="Petzold A."/>
            <person name="Koch P."/>
            <person name="Groth M."/>
            <person name="Platzer M."/>
        </authorList>
    </citation>
    <scope>NUCLEOTIDE SEQUENCE</scope>
    <source>
        <tissue evidence="4">Brain</tissue>
    </source>
</reference>